<evidence type="ECO:0000256" key="2">
    <source>
        <dbReference type="ARBA" id="ARBA00022741"/>
    </source>
</evidence>
<sequence length="1216" mass="133664">MDLTHEDRRNLRRSSIVEGRGTNNGQVGIAAIDLNRPGIEVSQFMETSGYSCTLMKMLVWMPVDILLPHSALDQSSNMNRLVKLLQQSEFGCLEYLKALCHPYYLPSIYAFQEKYYGLSAVSALFNYLESAKRVYYAPKSLKVEFGSSSQSTLLDATTALRLGLIGRLSRSRDNNTLFRAINYTCTLSGARRLRASLLEPPKDLTTITCRQDSVEELIAKPQILLEIQNVLVKFPAIDSLLSMCIHLSDFPAPLTDLLTATSTSESAVIFASTASFKAQQTTTSPDIVNDGNLLTPSSDVEMSHDGSGVGTSQQRTTGESGLNISATAARLPSMPTSTSREHANATTVNDKDSSQSAASTLISAVNIEKNAELRITKLIAIKHMLDLIKPLHDALKGTSTTLLKTYREILSDRSYGELLKKMTTVLQPDTCVCKGTLQMRVQKCFAIRPGVNVLLDLTRRAYAEQVDDISHYVKELASKYSLPLRVGYNKARGFFIQIPEQGLSLPIRRRKQSTSSEQGLNSSMASCSQRSGNDQDIVGSQFTEFSNDGRPGSSQSSRGLPSVFIKVETVRGLINCTTAELVKLNERVKGSLNEVYLIADNLVCKLIHDLHPEISLFYRLSEAVSGLDLLCSLARIVVSAPPGHTFVRPVFGDTLAIQNGRHMIHDRFSNTLPVSNNTFASATQNVSIILGTSMVSDSYYKSGKTTYLTQVALMQILAQIGAFVPATFAAFRLMDKIFARMGCRDDMTTNASAFALEMREVGHVFRSATDNSLILIDDLGLSTTDEDCFSLSLAICDALAKMRAFSFFTTSDAALAQLQFQHLNIDICHFVVVTQDRVRGGRHVPRLNCADYSFSSIASTSFNDSFQSPMDEPSKQGGDTGICYEYTYKLKKGVGRETHSVVEQLGRTALDPSYVALTKKYYEMLVSGRARERIGDPTAEIASNVEISESTGGPSASKRARLDNKSSNSGDNRQSSTEGTDKSTLRASDIKSGDFVTPIGIKNNNRQNLITESRDDSTPQKSPLKCEDLLIPVGIKVNTKQQIETEGTDNSTVESFLAKKEEFATPSGFIRKNNKRLNVDLDEESPSMAENLKTSPINKTPGKNKSEIIANTGTNKEAKKEAVSDKHKDLGNGGERSCYTATDRMVHCLTQQVQMLACVARCVDRISSSAPIKRCNNSTVNGEDQLKIQVAKRNVLSHLTFLRDRYGGVIRKFTED</sequence>
<feature type="region of interest" description="Disordered" evidence="6">
    <location>
        <begin position="941"/>
        <end position="989"/>
    </location>
</feature>
<dbReference type="InterPro" id="IPR007861">
    <property type="entry name" value="DNA_mismatch_repair_MutS_clamp"/>
</dbReference>
<keyword evidence="5" id="KW-0469">Meiosis</keyword>
<dbReference type="STRING" id="6216.A0A0R3SCZ0"/>
<dbReference type="InterPro" id="IPR045076">
    <property type="entry name" value="MutS"/>
</dbReference>
<dbReference type="Proteomes" id="UP000274504">
    <property type="component" value="Unassembled WGS sequence"/>
</dbReference>
<accession>A0A0R3SCZ0</accession>
<dbReference type="GO" id="GO:0005634">
    <property type="term" value="C:nucleus"/>
    <property type="evidence" value="ECO:0007669"/>
    <property type="project" value="TreeGrafter"/>
</dbReference>
<dbReference type="WBParaSite" id="HDID_0000249801-mRNA-1">
    <property type="protein sequence ID" value="HDID_0000249801-mRNA-1"/>
    <property type="gene ID" value="HDID_0000249801"/>
</dbReference>
<evidence type="ECO:0000256" key="4">
    <source>
        <dbReference type="ARBA" id="ARBA00023125"/>
    </source>
</evidence>
<dbReference type="InterPro" id="IPR000432">
    <property type="entry name" value="DNA_mismatch_repair_MutS_C"/>
</dbReference>
<feature type="compositionally biased region" description="Basic and acidic residues" evidence="6">
    <location>
        <begin position="979"/>
        <end position="989"/>
    </location>
</feature>
<dbReference type="SUPFAM" id="SSF48334">
    <property type="entry name" value="DNA repair protein MutS, domain III"/>
    <property type="match status" value="2"/>
</dbReference>
<reference evidence="11" key="1">
    <citation type="submission" date="2017-02" db="UniProtKB">
        <authorList>
            <consortium name="WormBaseParasite"/>
        </authorList>
    </citation>
    <scope>IDENTIFICATION</scope>
</reference>
<dbReference type="EMBL" id="UYSG01000621">
    <property type="protein sequence ID" value="VDL19960.1"/>
    <property type="molecule type" value="Genomic_DNA"/>
</dbReference>
<evidence type="ECO:0000256" key="3">
    <source>
        <dbReference type="ARBA" id="ARBA00022840"/>
    </source>
</evidence>
<keyword evidence="4" id="KW-0238">DNA-binding</keyword>
<feature type="compositionally biased region" description="Polar residues" evidence="6">
    <location>
        <begin position="1092"/>
        <end position="1115"/>
    </location>
</feature>
<evidence type="ECO:0000313" key="10">
    <source>
        <dbReference type="Proteomes" id="UP000274504"/>
    </source>
</evidence>
<feature type="compositionally biased region" description="Polar residues" evidence="6">
    <location>
        <begin position="513"/>
        <end position="533"/>
    </location>
</feature>
<reference evidence="9 10" key="2">
    <citation type="submission" date="2018-11" db="EMBL/GenBank/DDBJ databases">
        <authorList>
            <consortium name="Pathogen Informatics"/>
        </authorList>
    </citation>
    <scope>NUCLEOTIDE SEQUENCE [LARGE SCALE GENOMIC DNA]</scope>
</reference>
<feature type="domain" description="DNA mismatch repair proteins mutS family" evidence="8">
    <location>
        <begin position="702"/>
        <end position="923"/>
    </location>
</feature>
<feature type="region of interest" description="Disordered" evidence="6">
    <location>
        <begin position="1082"/>
        <end position="1134"/>
    </location>
</feature>
<evidence type="ECO:0000313" key="11">
    <source>
        <dbReference type="WBParaSite" id="HDID_0000249801-mRNA-1"/>
    </source>
</evidence>
<feature type="compositionally biased region" description="Basic and acidic residues" evidence="6">
    <location>
        <begin position="339"/>
        <end position="352"/>
    </location>
</feature>
<gene>
    <name evidence="9" type="ORF">HDID_LOCUS2499</name>
</gene>
<dbReference type="GO" id="GO:0030983">
    <property type="term" value="F:mismatched DNA binding"/>
    <property type="evidence" value="ECO:0007669"/>
    <property type="project" value="InterPro"/>
</dbReference>
<feature type="compositionally biased region" description="Basic and acidic residues" evidence="6">
    <location>
        <begin position="1116"/>
        <end position="1130"/>
    </location>
</feature>
<dbReference type="PANTHER" id="PTHR11361:SF21">
    <property type="entry name" value="MUTS PROTEIN HOMOLOG 4"/>
    <property type="match status" value="1"/>
</dbReference>
<feature type="compositionally biased region" description="Polar residues" evidence="6">
    <location>
        <begin position="281"/>
        <end position="300"/>
    </location>
</feature>
<evidence type="ECO:0000256" key="6">
    <source>
        <dbReference type="SAM" id="MobiDB-lite"/>
    </source>
</evidence>
<dbReference type="Gene3D" id="1.10.1420.10">
    <property type="match status" value="2"/>
</dbReference>
<feature type="compositionally biased region" description="Polar residues" evidence="6">
    <location>
        <begin position="965"/>
        <end position="978"/>
    </location>
</feature>
<evidence type="ECO:0000256" key="5">
    <source>
        <dbReference type="ARBA" id="ARBA00023254"/>
    </source>
</evidence>
<dbReference type="InterPro" id="IPR036678">
    <property type="entry name" value="MutS_con_dom_sf"/>
</dbReference>
<evidence type="ECO:0000313" key="9">
    <source>
        <dbReference type="EMBL" id="VDL19960.1"/>
    </source>
</evidence>
<dbReference type="Pfam" id="PF00488">
    <property type="entry name" value="MutS_V"/>
    <property type="match status" value="1"/>
</dbReference>
<dbReference type="GO" id="GO:0006298">
    <property type="term" value="P:mismatch repair"/>
    <property type="evidence" value="ECO:0007669"/>
    <property type="project" value="InterPro"/>
</dbReference>
<dbReference type="Gene3D" id="3.40.50.300">
    <property type="entry name" value="P-loop containing nucleotide triphosphate hydrolases"/>
    <property type="match status" value="1"/>
</dbReference>
<protein>
    <submittedName>
        <fullName evidence="11">DNA mismatch repair protein</fullName>
    </submittedName>
</protein>
<dbReference type="SMART" id="SM00534">
    <property type="entry name" value="MUTSac"/>
    <property type="match status" value="1"/>
</dbReference>
<dbReference type="Gene3D" id="3.30.420.110">
    <property type="entry name" value="MutS, connector domain"/>
    <property type="match status" value="1"/>
</dbReference>
<dbReference type="Pfam" id="PF05192">
    <property type="entry name" value="MutS_III"/>
    <property type="match status" value="1"/>
</dbReference>
<keyword evidence="3" id="KW-0067">ATP-binding</keyword>
<feature type="region of interest" description="Disordered" evidence="6">
    <location>
        <begin position="507"/>
        <end position="533"/>
    </location>
</feature>
<dbReference type="GO" id="GO:0005524">
    <property type="term" value="F:ATP binding"/>
    <property type="evidence" value="ECO:0007669"/>
    <property type="project" value="UniProtKB-KW"/>
</dbReference>
<dbReference type="SUPFAM" id="SSF52540">
    <property type="entry name" value="P-loop containing nucleoside triphosphate hydrolases"/>
    <property type="match status" value="1"/>
</dbReference>
<organism evidence="11">
    <name type="scientific">Hymenolepis diminuta</name>
    <name type="common">Rat tapeworm</name>
    <dbReference type="NCBI Taxonomy" id="6216"/>
    <lineage>
        <taxon>Eukaryota</taxon>
        <taxon>Metazoa</taxon>
        <taxon>Spiralia</taxon>
        <taxon>Lophotrochozoa</taxon>
        <taxon>Platyhelminthes</taxon>
        <taxon>Cestoda</taxon>
        <taxon>Eucestoda</taxon>
        <taxon>Cyclophyllidea</taxon>
        <taxon>Hymenolepididae</taxon>
        <taxon>Hymenolepis</taxon>
    </lineage>
</organism>
<feature type="region of interest" description="Disordered" evidence="6">
    <location>
        <begin position="281"/>
        <end position="352"/>
    </location>
</feature>
<feature type="compositionally biased region" description="Polar residues" evidence="6">
    <location>
        <begin position="945"/>
        <end position="954"/>
    </location>
</feature>
<keyword evidence="2" id="KW-0547">Nucleotide-binding</keyword>
<dbReference type="InterPro" id="IPR036187">
    <property type="entry name" value="DNA_mismatch_repair_MutS_sf"/>
</dbReference>
<comment type="similarity">
    <text evidence="1">Belongs to the DNA mismatch repair MutS family.</text>
</comment>
<dbReference type="InterPro" id="IPR007696">
    <property type="entry name" value="DNA_mismatch_repair_MutS_core"/>
</dbReference>
<feature type="domain" description="DNA mismatch repair protein MutS core" evidence="7">
    <location>
        <begin position="172"/>
        <end position="668"/>
    </location>
</feature>
<evidence type="ECO:0000259" key="8">
    <source>
        <dbReference type="SMART" id="SM00534"/>
    </source>
</evidence>
<dbReference type="InterPro" id="IPR027417">
    <property type="entry name" value="P-loop_NTPase"/>
</dbReference>
<dbReference type="Pfam" id="PF05190">
    <property type="entry name" value="MutS_IV"/>
    <property type="match status" value="1"/>
</dbReference>
<feature type="compositionally biased region" description="Polar residues" evidence="6">
    <location>
        <begin position="310"/>
        <end position="326"/>
    </location>
</feature>
<dbReference type="GO" id="GO:0007131">
    <property type="term" value="P:reciprocal meiotic recombination"/>
    <property type="evidence" value="ECO:0007669"/>
    <property type="project" value="TreeGrafter"/>
</dbReference>
<name>A0A0R3SCZ0_HYMDI</name>
<evidence type="ECO:0000256" key="1">
    <source>
        <dbReference type="ARBA" id="ARBA00006271"/>
    </source>
</evidence>
<dbReference type="GO" id="GO:0140664">
    <property type="term" value="F:ATP-dependent DNA damage sensor activity"/>
    <property type="evidence" value="ECO:0007669"/>
    <property type="project" value="InterPro"/>
</dbReference>
<proteinExistence type="inferred from homology"/>
<dbReference type="SMART" id="SM00533">
    <property type="entry name" value="MUTSd"/>
    <property type="match status" value="1"/>
</dbReference>
<evidence type="ECO:0000259" key="7">
    <source>
        <dbReference type="SMART" id="SM00533"/>
    </source>
</evidence>
<dbReference type="OrthoDB" id="276261at2759"/>
<dbReference type="PANTHER" id="PTHR11361">
    <property type="entry name" value="DNA MISMATCH REPAIR PROTEIN MUTS FAMILY MEMBER"/>
    <property type="match status" value="1"/>
</dbReference>
<dbReference type="AlphaFoldDB" id="A0A0R3SCZ0"/>